<accession>A0A9W8W9G1</accession>
<reference evidence="2" key="1">
    <citation type="submission" date="2022-10" db="EMBL/GenBank/DDBJ databases">
        <title>Tapping the CABI collections for fungal endophytes: first genome assemblies for Collariella, Neodidymelliopsis, Ascochyta clinopodiicola, Didymella pomorum, Didymosphaeria variabile, Neocosmospora piperis and Neocucurbitaria cava.</title>
        <authorList>
            <person name="Hill R."/>
        </authorList>
    </citation>
    <scope>NUCLEOTIDE SEQUENCE</scope>
    <source>
        <strain evidence="2">IMI 366586</strain>
    </source>
</reference>
<feature type="region of interest" description="Disordered" evidence="1">
    <location>
        <begin position="53"/>
        <end position="113"/>
    </location>
</feature>
<evidence type="ECO:0000313" key="2">
    <source>
        <dbReference type="EMBL" id="KAJ4316490.1"/>
    </source>
</evidence>
<dbReference type="AlphaFoldDB" id="A0A9W8W9G1"/>
<proteinExistence type="predicted"/>
<sequence length="164" mass="17735">MAQQPMSEETKEGIRRMTQGLTDQSTIELLTRAGNQAKYNRWVLKERKKAREEAMARAETEGDAGDHEEEVTRDTEASVPDTTGINEENLTDAGASEMAATDISDGKGKKKVTAKVKDAVARMSKAMNRLSMAKKGAADKSTDDKAKDSGMSSHGNQQQGGDKA</sequence>
<gene>
    <name evidence="2" type="ORF">N0V84_007846</name>
</gene>
<organism evidence="2 3">
    <name type="scientific">Fusarium piperis</name>
    <dbReference type="NCBI Taxonomy" id="1435070"/>
    <lineage>
        <taxon>Eukaryota</taxon>
        <taxon>Fungi</taxon>
        <taxon>Dikarya</taxon>
        <taxon>Ascomycota</taxon>
        <taxon>Pezizomycotina</taxon>
        <taxon>Sordariomycetes</taxon>
        <taxon>Hypocreomycetidae</taxon>
        <taxon>Hypocreales</taxon>
        <taxon>Nectriaceae</taxon>
        <taxon>Fusarium</taxon>
        <taxon>Fusarium solani species complex</taxon>
    </lineage>
</organism>
<keyword evidence="3" id="KW-1185">Reference proteome</keyword>
<feature type="region of interest" description="Disordered" evidence="1">
    <location>
        <begin position="1"/>
        <end position="20"/>
    </location>
</feature>
<dbReference type="Proteomes" id="UP001140502">
    <property type="component" value="Unassembled WGS sequence"/>
</dbReference>
<feature type="compositionally biased region" description="Polar residues" evidence="1">
    <location>
        <begin position="151"/>
        <end position="164"/>
    </location>
</feature>
<feature type="compositionally biased region" description="Basic and acidic residues" evidence="1">
    <location>
        <begin position="136"/>
        <end position="148"/>
    </location>
</feature>
<dbReference type="OrthoDB" id="5098910at2759"/>
<comment type="caution">
    <text evidence="2">The sequence shown here is derived from an EMBL/GenBank/DDBJ whole genome shotgun (WGS) entry which is preliminary data.</text>
</comment>
<dbReference type="EMBL" id="JAPEUR010000180">
    <property type="protein sequence ID" value="KAJ4316490.1"/>
    <property type="molecule type" value="Genomic_DNA"/>
</dbReference>
<name>A0A9W8W9G1_9HYPO</name>
<evidence type="ECO:0000256" key="1">
    <source>
        <dbReference type="SAM" id="MobiDB-lite"/>
    </source>
</evidence>
<protein>
    <submittedName>
        <fullName evidence="2">Uncharacterized protein</fullName>
    </submittedName>
</protein>
<feature type="region of interest" description="Disordered" evidence="1">
    <location>
        <begin position="125"/>
        <end position="164"/>
    </location>
</feature>
<evidence type="ECO:0000313" key="3">
    <source>
        <dbReference type="Proteomes" id="UP001140502"/>
    </source>
</evidence>